<dbReference type="PROSITE" id="PS51456">
    <property type="entry name" value="MYOSIN_MOTOR"/>
    <property type="match status" value="1"/>
</dbReference>
<dbReference type="InterPro" id="IPR001199">
    <property type="entry name" value="Cyt_B5-like_heme/steroid-bd"/>
</dbReference>
<dbReference type="CDD" id="cd04190">
    <property type="entry name" value="Chitin_synth_C"/>
    <property type="match status" value="1"/>
</dbReference>
<dbReference type="Gene3D" id="3.90.550.10">
    <property type="entry name" value="Spore Coat Polysaccharide Biosynthesis Protein SpsA, Chain A"/>
    <property type="match status" value="1"/>
</dbReference>
<dbReference type="InterPro" id="IPR004835">
    <property type="entry name" value="Chitin_synth"/>
</dbReference>
<keyword evidence="14 16" id="KW-0009">Actin-binding</keyword>
<evidence type="ECO:0000313" key="22">
    <source>
        <dbReference type="EMBL" id="KAF5368190.1"/>
    </source>
</evidence>
<evidence type="ECO:0000256" key="18">
    <source>
        <dbReference type="SAM" id="Phobius"/>
    </source>
</evidence>
<keyword evidence="8 16" id="KW-0067">ATP-binding</keyword>
<dbReference type="InterPro" id="IPR001609">
    <property type="entry name" value="Myosin_head_motor_dom-like"/>
</dbReference>
<keyword evidence="4" id="KW-0328">Glycosyltransferase</keyword>
<feature type="domain" description="DEK-C" evidence="21">
    <location>
        <begin position="1978"/>
        <end position="2034"/>
    </location>
</feature>
<dbReference type="InterPro" id="IPR036961">
    <property type="entry name" value="Kinesin_motor_dom_sf"/>
</dbReference>
<dbReference type="PRINTS" id="PR00193">
    <property type="entry name" value="MYOSINHEAVY"/>
</dbReference>
<dbReference type="Pfam" id="PF00173">
    <property type="entry name" value="Cyt-b5"/>
    <property type="match status" value="1"/>
</dbReference>
<dbReference type="Gene3D" id="3.40.850.10">
    <property type="entry name" value="Kinesin motor domain"/>
    <property type="match status" value="1"/>
</dbReference>
<feature type="region of interest" description="Disordered" evidence="17">
    <location>
        <begin position="1787"/>
        <end position="1820"/>
    </location>
</feature>
<dbReference type="InterPro" id="IPR027417">
    <property type="entry name" value="P-loop_NTPase"/>
</dbReference>
<feature type="transmembrane region" description="Helical" evidence="18">
    <location>
        <begin position="951"/>
        <end position="968"/>
    </location>
</feature>
<gene>
    <name evidence="22" type="ORF">D9757_011309</name>
</gene>
<feature type="compositionally biased region" description="Acidic residues" evidence="17">
    <location>
        <begin position="800"/>
        <end position="817"/>
    </location>
</feature>
<dbReference type="InterPro" id="IPR036400">
    <property type="entry name" value="Cyt_B5-like_heme/steroid_sf"/>
</dbReference>
<feature type="transmembrane region" description="Helical" evidence="18">
    <location>
        <begin position="1688"/>
        <end position="1707"/>
    </location>
</feature>
<dbReference type="SUPFAM" id="SSF109715">
    <property type="entry name" value="DEK C-terminal domain"/>
    <property type="match status" value="1"/>
</dbReference>
<feature type="transmembrane region" description="Helical" evidence="18">
    <location>
        <begin position="989"/>
        <end position="1011"/>
    </location>
</feature>
<dbReference type="PROSITE" id="PS51998">
    <property type="entry name" value="DEK_C"/>
    <property type="match status" value="1"/>
</dbReference>
<keyword evidence="6 18" id="KW-0812">Transmembrane</keyword>
<keyword evidence="23" id="KW-1185">Reference proteome</keyword>
<dbReference type="EC" id="2.4.1.16" evidence="2"/>
<evidence type="ECO:0000256" key="11">
    <source>
        <dbReference type="ARBA" id="ARBA00023136"/>
    </source>
</evidence>
<dbReference type="PROSITE" id="PS50255">
    <property type="entry name" value="CYTOCHROME_B5_2"/>
    <property type="match status" value="1"/>
</dbReference>
<keyword evidence="9 18" id="KW-1133">Transmembrane helix</keyword>
<dbReference type="Gene3D" id="3.10.120.10">
    <property type="entry name" value="Cytochrome b5-like heme/steroid binding domain"/>
    <property type="match status" value="1"/>
</dbReference>
<sequence length="2035" mass="224562">MASHHTTQATASGDLLDLVSSSGAATIYPTPDSILAVLQSRFRADLPYTRAGASNLIVVNPFKTLASVGNASAKEYEERCYKDTNQGVGADRPKELQPHVYEFAARMYLLMRRRKESQIVIARGLTGSGKTSTLRLLTNQLLRLSSHSSKESKMSEQITALHLVLDSFGNTKMLLNPNASRHSRYLQLHFTDRGRISGAKALTYALDKSRLGPRLGHEERSFHVFYQVIAGCTSQERDMWGVEDLSDYTLLASSGTYRLPAGPFSDDSIAMGDLRAAMRTLGFKPKVQFAIFQLVITILLLGNLEFGEGDFHDVSAYISNIPVLDQVARMLGVSSEDFSQALTNKTSYVKKELYTVLLSSEQAAKQRDSLVRDLYAILFAFVVETANHKLAGAPSTSPASQIIILDQPGFQSRGSSGTNSMALSGAQPLVSAYGQNTFDEFIINFQDEMLQSFYIRHTFEDDVGYNALLASDGVSLPAISTADNSACIEMLKGGLVDKKQRKPLGMLGVMGKASAAMKQGKGDNSRRDTDLAEDIKAKVGVHASFSPSPFTINHYEGGVTYTLDSFVEKDTDLLDPSFVSLFRTSSDPFIAKLFSGPGVAAEKHWQDDSIVVQAQVSSRPLRTLTPLVEGDVDTSEDGGALDRQKTYPVTTQISSTLSTIFSSLSQALSTSRAHLWTVSCLRPNDSLSPNSFDKRRMRSQIKSLLLADIASRKQSPADFLVDLGVEEFCDRYVQRMQGSLSERITQCARANGWQEGEDFIVGKERIWLGYSAWKCVEDGVRAGEKEARRALEGMGMEREPDSDEERVYDDAGPDDGTEYTHGTGEGGYAYGGVSSRGLDDEVLETAQSGGTYQNHARGVSGGTGYNALPIPQGNDGLPSPTVPAHPHGGHDNSAWGSEWESKNAENPFASAVTLPRDPSTTPKDESSGLIVNSAPHPSSVEEVPSTRIRRFWLWTVWACTFFIPTFLLRHVGRMKRPDVRLAWREKVTIFILIFFFNGIVIFYVVIFGRIICPDYDDAWTTSEVGTHTASNDYYVAIQGKVYDVSNFVHGQHSDITGLDSNTDDVLDALAGQDLTGYFPVPLVLGCGPLVVATSGSSDIASQMQLTFKNFSATEPTASHKSGQFAQSTESKLHNSDWYTSLFLPKINQYHKGVLVHDWTEIQGSAQDSSIEKIWGVYHNSLYDLTDYFNTQTINENNDAYKFIDSTVEDVFKEQSGQDITKPLDAALAKLNSTYHQQNLDCLNNVFYAGETDYRKAARCQAPNITLIVVSAILMSTMVLKFLSALQLAPKRTPELQDKFILCQVPCYTEGEDSLRRTIDTLAALNYDDKRKLIFIICDGNITGSGNDRTTPRIVLDILGVDPALNPEPLMFKSVGEGARALNYGKVYSGLYEFEGHVVPYMVVVKVGKPTERSKPGNRGKRDSQILLMHYLNRVHFDAPMNPLELELYHQMRNVIGIDPAFYEYIFTVDADTTVTPDSLNRLVATAAIDSNIIGICGETKVANEDTSWWTMIQVYEYYISHHLTKAFESLFGSVTCLPGCFSLYRIRTADKGRPIIISNRVIDEYAEPNVDTLHKKNLFSLGEDRFLTTLLMKHFPNFKTKFNPDAVAHTVAPDSTRVLFSQRRRWINSTVHNLCELVLLPELIGFCCFSMRVFVFIDLLSTIILPATVVYLFYLIIAVAIGKSPFPLIAVIMIAAGYGLQALIFILKREFMLVGWMVVYLISYPVYSFFLPIYSFWCMDEFGWGNTRLVIGEGRDKKVIVNDDDKFNESMIPLKKFSEYEAEAFETGSRHSDETGYSKSRSQARQPISRSGSPYNYQQGSQAGDYYRDTNAMNRSNPAMASQQSLSNISHHGPVQQFAPQLPFMPFSGGPGSAAASDYGGHNMHMGAAAMPMGYQGTGSMYGMPMGMGMGMGMNPMVSPMMTGMMTGGSFGKAGSQSGAFAPPTMPAVNQDMRPMSSFSLATTANPFASTGPSQNPNPSDDELFSALRSYLGTQDLMTVTKKTAREAMAAKFPKADLTSRKDFLNKSIDSILAE</sequence>
<name>A0A8H5GP20_9AGAR</name>
<keyword evidence="5" id="KW-0808">Transferase</keyword>
<evidence type="ECO:0000256" key="7">
    <source>
        <dbReference type="ARBA" id="ARBA00022741"/>
    </source>
</evidence>
<evidence type="ECO:0000256" key="13">
    <source>
        <dbReference type="ARBA" id="ARBA00023180"/>
    </source>
</evidence>
<keyword evidence="11 18" id="KW-0472">Membrane</keyword>
<feature type="compositionally biased region" description="Polar residues" evidence="17">
    <location>
        <begin position="1797"/>
        <end position="1820"/>
    </location>
</feature>
<evidence type="ECO:0000256" key="1">
    <source>
        <dbReference type="ARBA" id="ARBA00004651"/>
    </source>
</evidence>
<feature type="transmembrane region" description="Helical" evidence="18">
    <location>
        <begin position="1264"/>
        <end position="1282"/>
    </location>
</feature>
<dbReference type="SUPFAM" id="SSF52540">
    <property type="entry name" value="P-loop containing nucleoside triphosphate hydrolases"/>
    <property type="match status" value="1"/>
</dbReference>
<feature type="region of interest" description="Disordered" evidence="17">
    <location>
        <begin position="1827"/>
        <end position="1846"/>
    </location>
</feature>
<protein>
    <recommendedName>
        <fullName evidence="2">chitin synthase</fullName>
        <ecNumber evidence="2">2.4.1.16</ecNumber>
    </recommendedName>
</protein>
<comment type="catalytic activity">
    <reaction evidence="15">
        <text>[(1-&gt;4)-N-acetyl-beta-D-glucosaminyl](n) + UDP-N-acetyl-alpha-D-glucosamine = [(1-&gt;4)-N-acetyl-beta-D-glucosaminyl](n+1) + UDP + H(+)</text>
        <dbReference type="Rhea" id="RHEA:16637"/>
        <dbReference type="Rhea" id="RHEA-COMP:9593"/>
        <dbReference type="Rhea" id="RHEA-COMP:9595"/>
        <dbReference type="ChEBI" id="CHEBI:15378"/>
        <dbReference type="ChEBI" id="CHEBI:17029"/>
        <dbReference type="ChEBI" id="CHEBI:57705"/>
        <dbReference type="ChEBI" id="CHEBI:58223"/>
        <dbReference type="EC" id="2.4.1.16"/>
    </reaction>
</comment>
<dbReference type="GO" id="GO:0004100">
    <property type="term" value="F:chitin synthase activity"/>
    <property type="evidence" value="ECO:0007669"/>
    <property type="project" value="UniProtKB-EC"/>
</dbReference>
<dbReference type="PANTHER" id="PTHR22914:SF13">
    <property type="entry name" value="CHITIN SYNTHASE"/>
    <property type="match status" value="1"/>
</dbReference>
<evidence type="ECO:0000256" key="2">
    <source>
        <dbReference type="ARBA" id="ARBA00012543"/>
    </source>
</evidence>
<dbReference type="GO" id="GO:0016459">
    <property type="term" value="C:myosin complex"/>
    <property type="evidence" value="ECO:0007669"/>
    <property type="project" value="UniProtKB-KW"/>
</dbReference>
<dbReference type="GO" id="GO:0005524">
    <property type="term" value="F:ATP binding"/>
    <property type="evidence" value="ECO:0007669"/>
    <property type="project" value="UniProtKB-UniRule"/>
</dbReference>
<dbReference type="OrthoDB" id="370884at2759"/>
<dbReference type="InterPro" id="IPR029044">
    <property type="entry name" value="Nucleotide-diphossugar_trans"/>
</dbReference>
<accession>A0A8H5GP20</accession>
<evidence type="ECO:0000256" key="10">
    <source>
        <dbReference type="ARBA" id="ARBA00023123"/>
    </source>
</evidence>
<evidence type="ECO:0000259" key="20">
    <source>
        <dbReference type="PROSITE" id="PS51456"/>
    </source>
</evidence>
<dbReference type="InterPro" id="IPR014876">
    <property type="entry name" value="DEK_C"/>
</dbReference>
<comment type="caution">
    <text evidence="16">Lacks conserved residue(s) required for the propagation of feature annotation.</text>
</comment>
<feature type="transmembrane region" description="Helical" evidence="18">
    <location>
        <begin position="1663"/>
        <end position="1681"/>
    </location>
</feature>
<feature type="compositionally biased region" description="Polar residues" evidence="17">
    <location>
        <begin position="1831"/>
        <end position="1846"/>
    </location>
</feature>
<dbReference type="InterPro" id="IPR036037">
    <property type="entry name" value="MYSc_Myo17"/>
</dbReference>
<evidence type="ECO:0000256" key="12">
    <source>
        <dbReference type="ARBA" id="ARBA00023175"/>
    </source>
</evidence>
<evidence type="ECO:0000256" key="15">
    <source>
        <dbReference type="ARBA" id="ARBA00048014"/>
    </source>
</evidence>
<dbReference type="Gene3D" id="1.10.10.60">
    <property type="entry name" value="Homeodomain-like"/>
    <property type="match status" value="1"/>
</dbReference>
<dbReference type="GO" id="GO:0005886">
    <property type="term" value="C:plasma membrane"/>
    <property type="evidence" value="ECO:0007669"/>
    <property type="project" value="UniProtKB-SubCell"/>
</dbReference>
<comment type="caution">
    <text evidence="22">The sequence shown here is derived from an EMBL/GenBank/DDBJ whole genome shotgun (WGS) entry which is preliminary data.</text>
</comment>
<evidence type="ECO:0000256" key="3">
    <source>
        <dbReference type="ARBA" id="ARBA00022475"/>
    </source>
</evidence>
<dbReference type="GO" id="GO:0003774">
    <property type="term" value="F:cytoskeletal motor activity"/>
    <property type="evidence" value="ECO:0007669"/>
    <property type="project" value="UniProtKB-UniRule"/>
</dbReference>
<evidence type="ECO:0000256" key="8">
    <source>
        <dbReference type="ARBA" id="ARBA00022840"/>
    </source>
</evidence>
<keyword evidence="10 16" id="KW-0518">Myosin</keyword>
<dbReference type="GO" id="GO:0030428">
    <property type="term" value="C:cell septum"/>
    <property type="evidence" value="ECO:0007669"/>
    <property type="project" value="TreeGrafter"/>
</dbReference>
<dbReference type="Pfam" id="PF08766">
    <property type="entry name" value="DEK_C"/>
    <property type="match status" value="1"/>
</dbReference>
<dbReference type="Gene3D" id="1.20.120.720">
    <property type="entry name" value="Myosin VI head, motor domain, U50 subdomain"/>
    <property type="match status" value="1"/>
</dbReference>
<evidence type="ECO:0000256" key="14">
    <source>
        <dbReference type="ARBA" id="ARBA00023203"/>
    </source>
</evidence>
<dbReference type="Gene3D" id="1.10.10.820">
    <property type="match status" value="1"/>
</dbReference>
<evidence type="ECO:0000256" key="5">
    <source>
        <dbReference type="ARBA" id="ARBA00022679"/>
    </source>
</evidence>
<evidence type="ECO:0000256" key="9">
    <source>
        <dbReference type="ARBA" id="ARBA00022989"/>
    </source>
</evidence>
<reference evidence="22 23" key="1">
    <citation type="journal article" date="2020" name="ISME J.">
        <title>Uncovering the hidden diversity of litter-decomposition mechanisms in mushroom-forming fungi.</title>
        <authorList>
            <person name="Floudas D."/>
            <person name="Bentzer J."/>
            <person name="Ahren D."/>
            <person name="Johansson T."/>
            <person name="Persson P."/>
            <person name="Tunlid A."/>
        </authorList>
    </citation>
    <scope>NUCLEOTIDE SEQUENCE [LARGE SCALE GENOMIC DNA]</scope>
    <source>
        <strain evidence="22 23">CBS 406.79</strain>
    </source>
</reference>
<comment type="similarity">
    <text evidence="16">Belongs to the TRAFAC class myosin-kinesin ATPase superfamily. Myosin family.</text>
</comment>
<dbReference type="GO" id="GO:0003779">
    <property type="term" value="F:actin binding"/>
    <property type="evidence" value="ECO:0007669"/>
    <property type="project" value="UniProtKB-KW"/>
</dbReference>
<dbReference type="Pfam" id="PF00063">
    <property type="entry name" value="Myosin_head"/>
    <property type="match status" value="1"/>
</dbReference>
<dbReference type="Gene3D" id="1.20.58.530">
    <property type="match status" value="1"/>
</dbReference>
<dbReference type="Proteomes" id="UP000518752">
    <property type="component" value="Unassembled WGS sequence"/>
</dbReference>
<dbReference type="SMART" id="SM00242">
    <property type="entry name" value="MYSc"/>
    <property type="match status" value="1"/>
</dbReference>
<feature type="region of interest" description="Disordered" evidence="17">
    <location>
        <begin position="1963"/>
        <end position="1982"/>
    </location>
</feature>
<dbReference type="SUPFAM" id="SSF53448">
    <property type="entry name" value="Nucleotide-diphospho-sugar transferases"/>
    <property type="match status" value="1"/>
</dbReference>
<evidence type="ECO:0000256" key="6">
    <source>
        <dbReference type="ARBA" id="ARBA00022692"/>
    </source>
</evidence>
<dbReference type="GO" id="GO:0006031">
    <property type="term" value="P:chitin biosynthetic process"/>
    <property type="evidence" value="ECO:0007669"/>
    <property type="project" value="TreeGrafter"/>
</dbReference>
<keyword evidence="13" id="KW-0325">Glycoprotein</keyword>
<feature type="compositionally biased region" description="Polar residues" evidence="17">
    <location>
        <begin position="1963"/>
        <end position="1979"/>
    </location>
</feature>
<dbReference type="CDD" id="cd14879">
    <property type="entry name" value="MYSc_Myo17"/>
    <property type="match status" value="1"/>
</dbReference>
<evidence type="ECO:0000313" key="23">
    <source>
        <dbReference type="Proteomes" id="UP000518752"/>
    </source>
</evidence>
<keyword evidence="7 16" id="KW-0547">Nucleotide-binding</keyword>
<keyword evidence="12 16" id="KW-0505">Motor protein</keyword>
<evidence type="ECO:0000256" key="4">
    <source>
        <dbReference type="ARBA" id="ARBA00022676"/>
    </source>
</evidence>
<feature type="transmembrane region" description="Helical" evidence="18">
    <location>
        <begin position="1713"/>
        <end position="1737"/>
    </location>
</feature>
<feature type="binding site" evidence="16">
    <location>
        <begin position="124"/>
        <end position="131"/>
    </location>
    <ligand>
        <name>ATP</name>
        <dbReference type="ChEBI" id="CHEBI:30616"/>
    </ligand>
</feature>
<keyword evidence="3" id="KW-1003">Cell membrane</keyword>
<dbReference type="SUPFAM" id="SSF55856">
    <property type="entry name" value="Cytochrome b5-like heme/steroid binding domain"/>
    <property type="match status" value="1"/>
</dbReference>
<comment type="subcellular location">
    <subcellularLocation>
        <location evidence="1">Cell membrane</location>
        <topology evidence="1">Multi-pass membrane protein</topology>
    </subcellularLocation>
</comment>
<dbReference type="GO" id="GO:0031505">
    <property type="term" value="P:fungal-type cell wall organization"/>
    <property type="evidence" value="ECO:0007669"/>
    <property type="project" value="TreeGrafter"/>
</dbReference>
<proteinExistence type="inferred from homology"/>
<dbReference type="SMART" id="SM01117">
    <property type="entry name" value="Cyt-b5"/>
    <property type="match status" value="2"/>
</dbReference>
<dbReference type="Pfam" id="PF03142">
    <property type="entry name" value="Chitin_synth_2"/>
    <property type="match status" value="1"/>
</dbReference>
<feature type="domain" description="Cytochrome b5 heme-binding" evidence="19">
    <location>
        <begin position="1016"/>
        <end position="1078"/>
    </location>
</feature>
<evidence type="ECO:0000259" key="21">
    <source>
        <dbReference type="PROSITE" id="PS51998"/>
    </source>
</evidence>
<evidence type="ECO:0000259" key="19">
    <source>
        <dbReference type="PROSITE" id="PS50255"/>
    </source>
</evidence>
<dbReference type="EMBL" id="JAACJN010000136">
    <property type="protein sequence ID" value="KAF5368190.1"/>
    <property type="molecule type" value="Genomic_DNA"/>
</dbReference>
<dbReference type="PANTHER" id="PTHR22914">
    <property type="entry name" value="CHITIN SYNTHASE"/>
    <property type="match status" value="1"/>
</dbReference>
<evidence type="ECO:0000256" key="17">
    <source>
        <dbReference type="SAM" id="MobiDB-lite"/>
    </source>
</evidence>
<feature type="region of interest" description="Disordered" evidence="17">
    <location>
        <begin position="791"/>
        <end position="835"/>
    </location>
</feature>
<organism evidence="22 23">
    <name type="scientific">Collybiopsis confluens</name>
    <dbReference type="NCBI Taxonomy" id="2823264"/>
    <lineage>
        <taxon>Eukaryota</taxon>
        <taxon>Fungi</taxon>
        <taxon>Dikarya</taxon>
        <taxon>Basidiomycota</taxon>
        <taxon>Agaricomycotina</taxon>
        <taxon>Agaricomycetes</taxon>
        <taxon>Agaricomycetidae</taxon>
        <taxon>Agaricales</taxon>
        <taxon>Marasmiineae</taxon>
        <taxon>Omphalotaceae</taxon>
        <taxon>Collybiopsis</taxon>
    </lineage>
</organism>
<feature type="region of interest" description="Disordered" evidence="17">
    <location>
        <begin position="848"/>
        <end position="940"/>
    </location>
</feature>
<feature type="domain" description="Myosin motor" evidence="20">
    <location>
        <begin position="18"/>
        <end position="704"/>
    </location>
</feature>
<evidence type="ECO:0000256" key="16">
    <source>
        <dbReference type="PROSITE-ProRule" id="PRU00782"/>
    </source>
</evidence>